<organism evidence="8 9">
    <name type="scientific">Saitoella complicata (strain BCRC 22490 / CBS 7301 / JCM 7358 / NBRC 10748 / NRRL Y-17804)</name>
    <dbReference type="NCBI Taxonomy" id="698492"/>
    <lineage>
        <taxon>Eukaryota</taxon>
        <taxon>Fungi</taxon>
        <taxon>Dikarya</taxon>
        <taxon>Ascomycota</taxon>
        <taxon>Taphrinomycotina</taxon>
        <taxon>Taphrinomycotina incertae sedis</taxon>
        <taxon>Saitoella</taxon>
    </lineage>
</organism>
<evidence type="ECO:0000256" key="6">
    <source>
        <dbReference type="RuleBase" id="RU361210"/>
    </source>
</evidence>
<dbReference type="AlphaFoldDB" id="A0A0E9NSC7"/>
<dbReference type="OMA" id="SWIKINA"/>
<keyword evidence="5 6" id="KW-0413">Isomerase</keyword>
<dbReference type="InterPro" id="IPR004327">
    <property type="entry name" value="Phstyr_phstse_ac"/>
</dbReference>
<dbReference type="EMBL" id="BACD03000066">
    <property type="protein sequence ID" value="GAO52345.1"/>
    <property type="molecule type" value="Genomic_DNA"/>
</dbReference>
<dbReference type="GO" id="GO:0007052">
    <property type="term" value="P:mitotic spindle organization"/>
    <property type="evidence" value="ECO:0007669"/>
    <property type="project" value="TreeGrafter"/>
</dbReference>
<comment type="function">
    <text evidence="6">PPIases accelerate the folding of proteins. It catalyzes the cis-trans isomerization of proline imidic peptide bonds in oligopeptides.</text>
</comment>
<comment type="catalytic activity">
    <reaction evidence="1 6">
        <text>[protein]-peptidylproline (omega=180) = [protein]-peptidylproline (omega=0)</text>
        <dbReference type="Rhea" id="RHEA:16237"/>
        <dbReference type="Rhea" id="RHEA-COMP:10747"/>
        <dbReference type="Rhea" id="RHEA-COMP:10748"/>
        <dbReference type="ChEBI" id="CHEBI:83833"/>
        <dbReference type="ChEBI" id="CHEBI:83834"/>
        <dbReference type="EC" id="5.2.1.8"/>
    </reaction>
</comment>
<evidence type="ECO:0000313" key="8">
    <source>
        <dbReference type="EMBL" id="GAO52345.1"/>
    </source>
</evidence>
<dbReference type="GO" id="GO:0008160">
    <property type="term" value="F:protein tyrosine phosphatase activator activity"/>
    <property type="evidence" value="ECO:0007669"/>
    <property type="project" value="TreeGrafter"/>
</dbReference>
<gene>
    <name evidence="8" type="ORF">G7K_6423-t1</name>
</gene>
<dbReference type="GO" id="GO:0005634">
    <property type="term" value="C:nucleus"/>
    <property type="evidence" value="ECO:0007669"/>
    <property type="project" value="TreeGrafter"/>
</dbReference>
<comment type="caution">
    <text evidence="8">The sequence shown here is derived from an EMBL/GenBank/DDBJ whole genome shotgun (WGS) entry which is preliminary data.</text>
</comment>
<reference evidence="8 9" key="1">
    <citation type="journal article" date="2011" name="J. Gen. Appl. Microbiol.">
        <title>Draft genome sequencing of the enigmatic yeast Saitoella complicata.</title>
        <authorList>
            <person name="Nishida H."/>
            <person name="Hamamoto M."/>
            <person name="Sugiyama J."/>
        </authorList>
    </citation>
    <scope>NUCLEOTIDE SEQUENCE [LARGE SCALE GENOMIC DNA]</scope>
    <source>
        <strain evidence="8 9">NRRL Y-17804</strain>
    </source>
</reference>
<keyword evidence="4 6" id="KW-0697">Rotamase</keyword>
<keyword evidence="3 6" id="KW-0963">Cytoplasm</keyword>
<reference evidence="8 9" key="2">
    <citation type="journal article" date="2014" name="J. Gen. Appl. Microbiol.">
        <title>The early diverging ascomycetous budding yeast Saitoella complicata has three histone deacetylases belonging to the Clr6, Hos2, and Rpd3 lineages.</title>
        <authorList>
            <person name="Nishida H."/>
            <person name="Matsumoto T."/>
            <person name="Kondo S."/>
            <person name="Hamamoto M."/>
            <person name="Yoshikawa H."/>
        </authorList>
    </citation>
    <scope>NUCLEOTIDE SEQUENCE [LARGE SCALE GENOMIC DNA]</scope>
    <source>
        <strain evidence="8 9">NRRL Y-17804</strain>
    </source>
</reference>
<accession>A0A0E9NSC7</accession>
<dbReference type="PANTHER" id="PTHR10012:SF5">
    <property type="entry name" value="SERINE_THREONINE-PROTEIN PHOSPHATASE 2A ACTIVATOR 2"/>
    <property type="match status" value="1"/>
</dbReference>
<dbReference type="FunFam" id="1.20.120.1150:FF:000002">
    <property type="entry name" value="Serine/threonine-protein phosphatase 2A activator"/>
    <property type="match status" value="1"/>
</dbReference>
<protein>
    <recommendedName>
        <fullName evidence="6">Serine/threonine-protein phosphatase 2A activator</fullName>
        <ecNumber evidence="6">5.2.1.8</ecNumber>
    </recommendedName>
    <alternativeName>
        <fullName evidence="6">Phosphotyrosyl phosphatase activator</fullName>
    </alternativeName>
</protein>
<dbReference type="GO" id="GO:0003755">
    <property type="term" value="F:peptidyl-prolyl cis-trans isomerase activity"/>
    <property type="evidence" value="ECO:0007669"/>
    <property type="project" value="UniProtKB-KW"/>
</dbReference>
<dbReference type="Gene3D" id="1.20.120.1150">
    <property type="match status" value="1"/>
</dbReference>
<dbReference type="GO" id="GO:0005737">
    <property type="term" value="C:cytoplasm"/>
    <property type="evidence" value="ECO:0007669"/>
    <property type="project" value="UniProtKB-SubCell"/>
</dbReference>
<feature type="region of interest" description="Disordered" evidence="7">
    <location>
        <begin position="314"/>
        <end position="334"/>
    </location>
</feature>
<reference evidence="8 9" key="3">
    <citation type="journal article" date="2015" name="Genome Announc.">
        <title>Draft Genome Sequence of the Archiascomycetous Yeast Saitoella complicata.</title>
        <authorList>
            <person name="Yamauchi K."/>
            <person name="Kondo S."/>
            <person name="Hamamoto M."/>
            <person name="Takahashi Y."/>
            <person name="Ogura Y."/>
            <person name="Hayashi T."/>
            <person name="Nishida H."/>
        </authorList>
    </citation>
    <scope>NUCLEOTIDE SEQUENCE [LARGE SCALE GENOMIC DNA]</scope>
    <source>
        <strain evidence="8 9">NRRL Y-17804</strain>
    </source>
</reference>
<dbReference type="SUPFAM" id="SSF140984">
    <property type="entry name" value="PTPA-like"/>
    <property type="match status" value="1"/>
</dbReference>
<dbReference type="InterPro" id="IPR043170">
    <property type="entry name" value="PTPA_C_lid"/>
</dbReference>
<comment type="similarity">
    <text evidence="6">Belongs to the PTPA-type PPIase family.</text>
</comment>
<evidence type="ECO:0000256" key="5">
    <source>
        <dbReference type="ARBA" id="ARBA00023235"/>
    </source>
</evidence>
<dbReference type="PANTHER" id="PTHR10012">
    <property type="entry name" value="SERINE/THREONINE-PROTEIN PHOSPHATASE 2A REGULATORY SUBUNIT B"/>
    <property type="match status" value="1"/>
</dbReference>
<dbReference type="Proteomes" id="UP000033140">
    <property type="component" value="Unassembled WGS sequence"/>
</dbReference>
<evidence type="ECO:0000256" key="4">
    <source>
        <dbReference type="ARBA" id="ARBA00023110"/>
    </source>
</evidence>
<dbReference type="PIRSF" id="PIRSF016325">
    <property type="entry name" value="Phstyr_phstse_ac"/>
    <property type="match status" value="1"/>
</dbReference>
<evidence type="ECO:0000313" key="9">
    <source>
        <dbReference type="Proteomes" id="UP000033140"/>
    </source>
</evidence>
<evidence type="ECO:0000256" key="7">
    <source>
        <dbReference type="SAM" id="MobiDB-lite"/>
    </source>
</evidence>
<proteinExistence type="inferred from homology"/>
<dbReference type="CDD" id="cd04087">
    <property type="entry name" value="PTPA"/>
    <property type="match status" value="1"/>
</dbReference>
<dbReference type="STRING" id="698492.A0A0E9NSC7"/>
<keyword evidence="9" id="KW-1185">Reference proteome</keyword>
<evidence type="ECO:0000256" key="3">
    <source>
        <dbReference type="ARBA" id="ARBA00022490"/>
    </source>
</evidence>
<dbReference type="Pfam" id="PF03095">
    <property type="entry name" value="PTPA"/>
    <property type="match status" value="1"/>
</dbReference>
<dbReference type="EC" id="5.2.1.8" evidence="6"/>
<evidence type="ECO:0000256" key="1">
    <source>
        <dbReference type="ARBA" id="ARBA00000971"/>
    </source>
</evidence>
<evidence type="ECO:0000256" key="2">
    <source>
        <dbReference type="ARBA" id="ARBA00004496"/>
    </source>
</evidence>
<dbReference type="GO" id="GO:0000159">
    <property type="term" value="C:protein phosphatase type 2A complex"/>
    <property type="evidence" value="ECO:0007669"/>
    <property type="project" value="TreeGrafter"/>
</dbReference>
<dbReference type="InterPro" id="IPR037218">
    <property type="entry name" value="PTPA_sf"/>
</dbReference>
<comment type="subcellular location">
    <subcellularLocation>
        <location evidence="2 6">Cytoplasm</location>
    </subcellularLocation>
</comment>
<name>A0A0E9NSC7_SAICN</name>
<sequence>MNTDMTKSSFESFVKPTRRILTSHDLELFRESPTKQLLLGFVTDLGKSVEGKKISDDVPVSENVKGVIKMFEGINEIMARHPPVDNSLSRFGNPAFRSFYEDLEAKVDELHKDLPLPEGSDVEFYPYLLGSFGSPVRIDYGSGHELSFLAYLLALTQLPTPLLTLEDYPALVLRVFYTYLSTMRQIQSLYLLEPAGSHGVWGLDDYHFLPFLFGAHQLAPHRHLKPRSIHDAEVVEAFAHDYFYLGCIKWINETKTVAGLRWHSPMLDDISGVKSWKKVAEGMGKMYDAEVLSKLPIMQHFMFGTLIKAAEGMSEDKDATEDEHGHVHGKGEENQHGWGDCCGIKVPSAIAARQGEEQGQLRRVVVPGAGVVGGGVRRLPFD</sequence>